<organism evidence="1 2">
    <name type="scientific">Botryotinia calthae</name>
    <dbReference type="NCBI Taxonomy" id="38488"/>
    <lineage>
        <taxon>Eukaryota</taxon>
        <taxon>Fungi</taxon>
        <taxon>Dikarya</taxon>
        <taxon>Ascomycota</taxon>
        <taxon>Pezizomycotina</taxon>
        <taxon>Leotiomycetes</taxon>
        <taxon>Helotiales</taxon>
        <taxon>Sclerotiniaceae</taxon>
        <taxon>Botryotinia</taxon>
    </lineage>
</organism>
<evidence type="ECO:0000313" key="1">
    <source>
        <dbReference type="EMBL" id="TEY36407.1"/>
    </source>
</evidence>
<evidence type="ECO:0000313" key="2">
    <source>
        <dbReference type="Proteomes" id="UP000297299"/>
    </source>
</evidence>
<accession>A0A4Y8CJZ4</accession>
<protein>
    <submittedName>
        <fullName evidence="1">Uncharacterized protein</fullName>
    </submittedName>
</protein>
<dbReference type="AlphaFoldDB" id="A0A4Y8CJZ4"/>
<keyword evidence="2" id="KW-1185">Reference proteome</keyword>
<dbReference type="OrthoDB" id="3494990at2759"/>
<name>A0A4Y8CJZ4_9HELO</name>
<proteinExistence type="predicted"/>
<sequence length="119" mass="13654">MVVHNLCNTILVEALDSSYHYNMAAAIGPYGLIEAGGDLRKDDYEMAMSHKNDLNSCLEKEVYKHNNTRSKLQNIQASLIVTESHTSRLNIYSSKLYEYYKDLQNRTNIAEEVLYVSKM</sequence>
<dbReference type="EMBL" id="PHWZ01000549">
    <property type="protein sequence ID" value="TEY36407.1"/>
    <property type="molecule type" value="Genomic_DNA"/>
</dbReference>
<dbReference type="Proteomes" id="UP000297299">
    <property type="component" value="Unassembled WGS sequence"/>
</dbReference>
<comment type="caution">
    <text evidence="1">The sequence shown here is derived from an EMBL/GenBank/DDBJ whole genome shotgun (WGS) entry which is preliminary data.</text>
</comment>
<gene>
    <name evidence="1" type="ORF">BOTCAL_0551g00010</name>
</gene>
<reference evidence="1 2" key="1">
    <citation type="submission" date="2017-11" db="EMBL/GenBank/DDBJ databases">
        <title>Comparative genomics of Botrytis spp.</title>
        <authorList>
            <person name="Valero-Jimenez C.A."/>
            <person name="Tapia P."/>
            <person name="Veloso J."/>
            <person name="Silva-Moreno E."/>
            <person name="Staats M."/>
            <person name="Valdes J.H."/>
            <person name="Van Kan J.A.L."/>
        </authorList>
    </citation>
    <scope>NUCLEOTIDE SEQUENCE [LARGE SCALE GENOMIC DNA]</scope>
    <source>
        <strain evidence="1 2">MUCL2830</strain>
    </source>
</reference>